<comment type="function">
    <text evidence="16">5'-&gt;3' double-stranded DNA exonuclease which may also possess a cryptic 3'-&gt;5' double-stranded DNA exonuclease activity. Functions in DNA mismatch repair.</text>
</comment>
<feature type="region of interest" description="Disordered" evidence="17">
    <location>
        <begin position="490"/>
        <end position="532"/>
    </location>
</feature>
<evidence type="ECO:0000256" key="13">
    <source>
        <dbReference type="ARBA" id="ARBA00023125"/>
    </source>
</evidence>
<dbReference type="InterPro" id="IPR006085">
    <property type="entry name" value="XPG_DNA_repair_N"/>
</dbReference>
<dbReference type="SMART" id="SM00484">
    <property type="entry name" value="XPGI"/>
    <property type="match status" value="1"/>
</dbReference>
<protein>
    <recommendedName>
        <fullName evidence="3 16">Exonuclease 1</fullName>
        <ecNumber evidence="16">3.1.-.-</ecNumber>
    </recommendedName>
</protein>
<dbReference type="PANTHER" id="PTHR11081:SF8">
    <property type="entry name" value="EXONUCLEASE 1"/>
    <property type="match status" value="1"/>
</dbReference>
<dbReference type="FunFam" id="3.40.50.1010:FF:000002">
    <property type="entry name" value="Exonuclease 1, putative"/>
    <property type="match status" value="1"/>
</dbReference>
<dbReference type="SUPFAM" id="SSF47807">
    <property type="entry name" value="5' to 3' exonuclease, C-terminal subdomain"/>
    <property type="match status" value="1"/>
</dbReference>
<dbReference type="PANTHER" id="PTHR11081">
    <property type="entry name" value="FLAP ENDONUCLEASE FAMILY MEMBER"/>
    <property type="match status" value="1"/>
</dbReference>
<dbReference type="PROSITE" id="PS00842">
    <property type="entry name" value="XPG_2"/>
    <property type="match status" value="1"/>
</dbReference>
<dbReference type="InterPro" id="IPR006086">
    <property type="entry name" value="XPG-I_dom"/>
</dbReference>
<dbReference type="GO" id="GO:0046872">
    <property type="term" value="F:metal ion binding"/>
    <property type="evidence" value="ECO:0007669"/>
    <property type="project" value="UniProtKB-UniRule"/>
</dbReference>
<dbReference type="GO" id="GO:0035312">
    <property type="term" value="F:5'-3' DNA exonuclease activity"/>
    <property type="evidence" value="ECO:0007669"/>
    <property type="project" value="UniProtKB-UniRule"/>
</dbReference>
<evidence type="ECO:0000256" key="6">
    <source>
        <dbReference type="ARBA" id="ARBA00022759"/>
    </source>
</evidence>
<gene>
    <name evidence="20" type="ORF">DSTB1V02_LOCUS11966</name>
</gene>
<evidence type="ECO:0000256" key="1">
    <source>
        <dbReference type="ARBA" id="ARBA00004123"/>
    </source>
</evidence>
<dbReference type="Pfam" id="PF00867">
    <property type="entry name" value="XPG_I"/>
    <property type="match status" value="1"/>
</dbReference>
<dbReference type="GO" id="GO:0006298">
    <property type="term" value="P:mismatch repair"/>
    <property type="evidence" value="ECO:0007669"/>
    <property type="project" value="TreeGrafter"/>
</dbReference>
<dbReference type="EMBL" id="LR903719">
    <property type="protein sequence ID" value="CAD7252208.1"/>
    <property type="molecule type" value="Genomic_DNA"/>
</dbReference>
<dbReference type="PRINTS" id="PR00853">
    <property type="entry name" value="XPGRADSUPER"/>
</dbReference>
<keyword evidence="13 16" id="KW-0238">DNA-binding</keyword>
<dbReference type="SUPFAM" id="SSF88723">
    <property type="entry name" value="PIN domain-like"/>
    <property type="match status" value="1"/>
</dbReference>
<dbReference type="FunFam" id="1.10.150.20:FF:000011">
    <property type="entry name" value="exonuclease 1"/>
    <property type="match status" value="1"/>
</dbReference>
<keyword evidence="10 16" id="KW-0269">Exonuclease</keyword>
<evidence type="ECO:0000256" key="9">
    <source>
        <dbReference type="ARBA" id="ARBA00022801"/>
    </source>
</evidence>
<comment type="cofactor">
    <cofactor evidence="16">
        <name>Mg(2+)</name>
        <dbReference type="ChEBI" id="CHEBI:18420"/>
    </cofactor>
    <text evidence="16">Binds 2 magnesium ions per subunit. They probably participate in the reaction catalyzed by the enzyme. May bind an additional third magnesium ion after substrate binding.</text>
</comment>
<keyword evidence="4 16" id="KW-0540">Nuclease</keyword>
<evidence type="ECO:0000256" key="14">
    <source>
        <dbReference type="ARBA" id="ARBA00023204"/>
    </source>
</evidence>
<evidence type="ECO:0000259" key="19">
    <source>
        <dbReference type="SMART" id="SM00485"/>
    </source>
</evidence>
<dbReference type="InterPro" id="IPR008918">
    <property type="entry name" value="HhH2"/>
</dbReference>
<evidence type="ECO:0000313" key="21">
    <source>
        <dbReference type="Proteomes" id="UP000677054"/>
    </source>
</evidence>
<accession>A0A7R9ADJ2</accession>
<dbReference type="Gene3D" id="3.40.50.1010">
    <property type="entry name" value="5'-nuclease"/>
    <property type="match status" value="1"/>
</dbReference>
<feature type="compositionally biased region" description="Low complexity" evidence="17">
    <location>
        <begin position="653"/>
        <end position="665"/>
    </location>
</feature>
<evidence type="ECO:0000313" key="20">
    <source>
        <dbReference type="EMBL" id="CAD7252208.1"/>
    </source>
</evidence>
<dbReference type="OrthoDB" id="26491at2759"/>
<sequence length="665" mass="74111">MEPLRMGIQGLLPFVRKATHEADVKSLSGCTVAVDAYCWLHKGAFSCAEKLVKGEKTDAYVLYCLKYVNMLLGHNVKPVLVFDGLHLPAKEVTEKKRREARKENRRKARELLREDRVPEAREYFKRCVDVTPEMARQVIAACRKQNVDCIVAPYEADAQLAHLASKGIAQVVITEDSDLILFGCDRILFKLDLSGRGVLFEKTKLPLCLGMKAPNFTFEKFQAMCVLSGCDYLPSLPGIGLAKACKFFCLTSNPNFSQVLPKLPFYLNMNSLTVTEEYCEKFVRALNTFKHQLVFDPLTRKLVPLTPYEEEVDCSSMAYAGPELDEEIALDLALGNIDLDSMQKVDNYDPRKAKLDRRFLGSAALHKSIWAQDYAIVRKDLARSVQPTILSTLGKVVTVKTPAKLVSTKSSPSLSDTKADSQVMGMYGDSDEELDFDKIQEDENVMEQTQLQTSFSKSQSPLKENQVNQLLDSAQSPTFTRNPFCKQVSLAPGSAKHDSSDSSNRQALQNRDIGRSSAESSPPTPTTSGDFMFTPKPVVAWERFSCKKTNSISVSSQQKTRIRAGLSKSSSCSKARQVKLVDTFSFHSSSQPERPKKLPRFESDGALTNKKQQNVSIKDYLQKFKFTRMLSSNEFEEFTSLTGPSEEEEAVDDPGCGPDVVVASG</sequence>
<dbReference type="InterPro" id="IPR036279">
    <property type="entry name" value="5-3_exonuclease_C_sf"/>
</dbReference>
<keyword evidence="21" id="KW-1185">Reference proteome</keyword>
<dbReference type="InterPro" id="IPR029060">
    <property type="entry name" value="PIN-like_dom_sf"/>
</dbReference>
<dbReference type="GO" id="GO:0003677">
    <property type="term" value="F:DNA binding"/>
    <property type="evidence" value="ECO:0007669"/>
    <property type="project" value="UniProtKB-UniRule"/>
</dbReference>
<dbReference type="AlphaFoldDB" id="A0A7R9ADJ2"/>
<evidence type="ECO:0000259" key="18">
    <source>
        <dbReference type="SMART" id="SM00484"/>
    </source>
</evidence>
<dbReference type="CDD" id="cd09857">
    <property type="entry name" value="PIN_EXO1"/>
    <property type="match status" value="1"/>
</dbReference>
<evidence type="ECO:0000256" key="5">
    <source>
        <dbReference type="ARBA" id="ARBA00022723"/>
    </source>
</evidence>
<reference evidence="20" key="1">
    <citation type="submission" date="2020-11" db="EMBL/GenBank/DDBJ databases">
        <authorList>
            <person name="Tran Van P."/>
        </authorList>
    </citation>
    <scope>NUCLEOTIDE SEQUENCE</scope>
</reference>
<dbReference type="EMBL" id="CAJPEV010004202">
    <property type="protein sequence ID" value="CAG0901379.1"/>
    <property type="molecule type" value="Genomic_DNA"/>
</dbReference>
<evidence type="ECO:0000256" key="3">
    <source>
        <dbReference type="ARBA" id="ARBA00020324"/>
    </source>
</evidence>
<dbReference type="InterPro" id="IPR037315">
    <property type="entry name" value="EXO1_H3TH"/>
</dbReference>
<evidence type="ECO:0000256" key="8">
    <source>
        <dbReference type="ARBA" id="ARBA00022769"/>
    </source>
</evidence>
<feature type="region of interest" description="Disordered" evidence="17">
    <location>
        <begin position="637"/>
        <end position="665"/>
    </location>
</feature>
<dbReference type="CDD" id="cd09908">
    <property type="entry name" value="H3TH_EXO1"/>
    <property type="match status" value="1"/>
</dbReference>
<organism evidence="20">
    <name type="scientific">Darwinula stevensoni</name>
    <dbReference type="NCBI Taxonomy" id="69355"/>
    <lineage>
        <taxon>Eukaryota</taxon>
        <taxon>Metazoa</taxon>
        <taxon>Ecdysozoa</taxon>
        <taxon>Arthropoda</taxon>
        <taxon>Crustacea</taxon>
        <taxon>Oligostraca</taxon>
        <taxon>Ostracoda</taxon>
        <taxon>Podocopa</taxon>
        <taxon>Podocopida</taxon>
        <taxon>Darwinulocopina</taxon>
        <taxon>Darwinuloidea</taxon>
        <taxon>Darwinulidae</taxon>
        <taxon>Darwinula</taxon>
    </lineage>
</organism>
<evidence type="ECO:0000256" key="12">
    <source>
        <dbReference type="ARBA" id="ARBA00022881"/>
    </source>
</evidence>
<feature type="domain" description="XPG-I" evidence="18">
    <location>
        <begin position="143"/>
        <end position="213"/>
    </location>
</feature>
<dbReference type="GO" id="GO:0017108">
    <property type="term" value="F:5'-flap endonuclease activity"/>
    <property type="evidence" value="ECO:0007669"/>
    <property type="project" value="TreeGrafter"/>
</dbReference>
<dbReference type="SMART" id="SM00279">
    <property type="entry name" value="HhH2"/>
    <property type="match status" value="1"/>
</dbReference>
<dbReference type="EC" id="3.1.-.-" evidence="16"/>
<keyword evidence="8 16" id="KW-0228">DNA excision</keyword>
<keyword evidence="9 16" id="KW-0378">Hydrolase</keyword>
<keyword evidence="14 16" id="KW-0234">DNA repair</keyword>
<dbReference type="InterPro" id="IPR006084">
    <property type="entry name" value="XPG/Rad2"/>
</dbReference>
<dbReference type="SMART" id="SM00485">
    <property type="entry name" value="XPGN"/>
    <property type="match status" value="1"/>
</dbReference>
<evidence type="ECO:0000256" key="2">
    <source>
        <dbReference type="ARBA" id="ARBA00010563"/>
    </source>
</evidence>
<dbReference type="Gene3D" id="1.10.150.20">
    <property type="entry name" value="5' to 3' exonuclease, C-terminal subdomain"/>
    <property type="match status" value="1"/>
</dbReference>
<dbReference type="Pfam" id="PF00752">
    <property type="entry name" value="XPG_N"/>
    <property type="match status" value="1"/>
</dbReference>
<comment type="subcellular location">
    <subcellularLocation>
        <location evidence="1 16">Nucleus</location>
    </subcellularLocation>
</comment>
<proteinExistence type="inferred from homology"/>
<dbReference type="InterPro" id="IPR019974">
    <property type="entry name" value="XPG_CS"/>
</dbReference>
<keyword evidence="15 16" id="KW-0539">Nucleus</keyword>
<evidence type="ECO:0000256" key="17">
    <source>
        <dbReference type="SAM" id="MobiDB-lite"/>
    </source>
</evidence>
<keyword evidence="11 16" id="KW-0460">Magnesium</keyword>
<keyword evidence="12 16" id="KW-0267">Excision nuclease</keyword>
<feature type="domain" description="XPG N-terminal" evidence="19">
    <location>
        <begin position="6"/>
        <end position="104"/>
    </location>
</feature>
<dbReference type="Proteomes" id="UP000677054">
    <property type="component" value="Unassembled WGS sequence"/>
</dbReference>
<evidence type="ECO:0000256" key="7">
    <source>
        <dbReference type="ARBA" id="ARBA00022763"/>
    </source>
</evidence>
<dbReference type="GO" id="GO:0006310">
    <property type="term" value="P:DNA recombination"/>
    <property type="evidence" value="ECO:0007669"/>
    <property type="project" value="TreeGrafter"/>
</dbReference>
<evidence type="ECO:0000256" key="4">
    <source>
        <dbReference type="ARBA" id="ARBA00022722"/>
    </source>
</evidence>
<dbReference type="InterPro" id="IPR044752">
    <property type="entry name" value="PIN-like_EXO1"/>
</dbReference>
<evidence type="ECO:0000256" key="11">
    <source>
        <dbReference type="ARBA" id="ARBA00022842"/>
    </source>
</evidence>
<keyword evidence="5 16" id="KW-0479">Metal-binding</keyword>
<evidence type="ECO:0000256" key="16">
    <source>
        <dbReference type="RuleBase" id="RU910737"/>
    </source>
</evidence>
<evidence type="ECO:0000256" key="10">
    <source>
        <dbReference type="ARBA" id="ARBA00022839"/>
    </source>
</evidence>
<keyword evidence="6" id="KW-0255">Endonuclease</keyword>
<evidence type="ECO:0000256" key="15">
    <source>
        <dbReference type="ARBA" id="ARBA00023242"/>
    </source>
</evidence>
<dbReference type="GO" id="GO:0005634">
    <property type="term" value="C:nucleus"/>
    <property type="evidence" value="ECO:0007669"/>
    <property type="project" value="UniProtKB-SubCell"/>
</dbReference>
<dbReference type="PROSITE" id="PS00841">
    <property type="entry name" value="XPG_1"/>
    <property type="match status" value="1"/>
</dbReference>
<name>A0A7R9ADJ2_9CRUS</name>
<comment type="similarity">
    <text evidence="2 16">Belongs to the XPG/RAD2 endonuclease family. EXO1 subfamily.</text>
</comment>
<keyword evidence="7 16" id="KW-0227">DNA damage</keyword>